<dbReference type="PIRSF" id="PIRSF015952">
    <property type="entry name" value="U3snoRNP11"/>
    <property type="match status" value="1"/>
</dbReference>
<dbReference type="PANTHER" id="PTHR12838">
    <property type="entry name" value="U3 SMALL NUCLEOLAR RNA-ASSOCIATED PROTEIN 11"/>
    <property type="match status" value="1"/>
</dbReference>
<name>A0AAV9IPX6_CYACA</name>
<dbReference type="PANTHER" id="PTHR12838:SF0">
    <property type="entry name" value="U3 SMALL NUCLEOLAR RNA-ASSOCIATED PROTEIN 11-RELATED"/>
    <property type="match status" value="1"/>
</dbReference>
<gene>
    <name evidence="7" type="ORF">CDCA_CDCA01G0360</name>
</gene>
<evidence type="ECO:0000256" key="2">
    <source>
        <dbReference type="ARBA" id="ARBA00008105"/>
    </source>
</evidence>
<dbReference type="GO" id="GO:0032040">
    <property type="term" value="C:small-subunit processome"/>
    <property type="evidence" value="ECO:0007669"/>
    <property type="project" value="UniProtKB-UniRule"/>
</dbReference>
<proteinExistence type="inferred from homology"/>
<comment type="subunit">
    <text evidence="5">Component of the ribosomal small subunit (SSU) processome.</text>
</comment>
<dbReference type="InterPro" id="IPR007144">
    <property type="entry name" value="SSU_processome_Utp11"/>
</dbReference>
<keyword evidence="3 5" id="KW-0698">rRNA processing</keyword>
<sequence>MSSTAFRKASPRRTHHERGQPRRREKLGLLEKHKDYVQRARNYHAKQRRLKALQEKAALRNPDEFYYRMIHSRTVNGVHQGRRRLAGAGATADEDLLLRTQDANYLTHKLSVEQAALARLEAEVSGALVREKMSVNKKTVFAAAADRPVRSETNKSPTSSHNSRPILQDLERRRARVATLRRLARQVEVEKLIRGKGAKRKLRDYSPKAPALYRWRAERQK</sequence>
<feature type="region of interest" description="Disordered" evidence="6">
    <location>
        <begin position="1"/>
        <end position="24"/>
    </location>
</feature>
<feature type="region of interest" description="Disordered" evidence="6">
    <location>
        <begin position="146"/>
        <end position="170"/>
    </location>
</feature>
<comment type="subcellular location">
    <subcellularLocation>
        <location evidence="1 5">Nucleus</location>
        <location evidence="1 5">Nucleolus</location>
    </subcellularLocation>
</comment>
<comment type="caution">
    <text evidence="7">The sequence shown here is derived from an EMBL/GenBank/DDBJ whole genome shotgun (WGS) entry which is preliminary data.</text>
</comment>
<evidence type="ECO:0000313" key="8">
    <source>
        <dbReference type="Proteomes" id="UP001301350"/>
    </source>
</evidence>
<evidence type="ECO:0000256" key="4">
    <source>
        <dbReference type="ARBA" id="ARBA00023242"/>
    </source>
</evidence>
<dbReference type="Pfam" id="PF03998">
    <property type="entry name" value="Utp11"/>
    <property type="match status" value="2"/>
</dbReference>
<comment type="similarity">
    <text evidence="2 5">Belongs to the UTP11 family.</text>
</comment>
<dbReference type="AlphaFoldDB" id="A0AAV9IPX6"/>
<evidence type="ECO:0000313" key="7">
    <source>
        <dbReference type="EMBL" id="KAK4534335.1"/>
    </source>
</evidence>
<feature type="compositionally biased region" description="Polar residues" evidence="6">
    <location>
        <begin position="154"/>
        <end position="165"/>
    </location>
</feature>
<accession>A0AAV9IPX6</accession>
<dbReference type="EMBL" id="JANCYW010000001">
    <property type="protein sequence ID" value="KAK4534335.1"/>
    <property type="molecule type" value="Genomic_DNA"/>
</dbReference>
<dbReference type="GO" id="GO:0006364">
    <property type="term" value="P:rRNA processing"/>
    <property type="evidence" value="ECO:0007669"/>
    <property type="project" value="UniProtKB-UniRule"/>
</dbReference>
<evidence type="ECO:0000256" key="5">
    <source>
        <dbReference type="PIRNR" id="PIRNR015952"/>
    </source>
</evidence>
<evidence type="ECO:0000256" key="6">
    <source>
        <dbReference type="SAM" id="MobiDB-lite"/>
    </source>
</evidence>
<evidence type="ECO:0000256" key="1">
    <source>
        <dbReference type="ARBA" id="ARBA00004604"/>
    </source>
</evidence>
<dbReference type="Proteomes" id="UP001301350">
    <property type="component" value="Unassembled WGS sequence"/>
</dbReference>
<comment type="function">
    <text evidence="5">Involved in nucleolar processing of pre-18S ribosomal RNA.</text>
</comment>
<reference evidence="7 8" key="1">
    <citation type="submission" date="2022-07" db="EMBL/GenBank/DDBJ databases">
        <title>Genome-wide signatures of adaptation to extreme environments.</title>
        <authorList>
            <person name="Cho C.H."/>
            <person name="Yoon H.S."/>
        </authorList>
    </citation>
    <scope>NUCLEOTIDE SEQUENCE [LARGE SCALE GENOMIC DNA]</scope>
    <source>
        <strain evidence="7 8">DBV 063 E5</strain>
    </source>
</reference>
<keyword evidence="8" id="KW-1185">Reference proteome</keyword>
<evidence type="ECO:0000256" key="3">
    <source>
        <dbReference type="ARBA" id="ARBA00022552"/>
    </source>
</evidence>
<protein>
    <recommendedName>
        <fullName evidence="5">U3 small nucleolar RNA-associated protein 11</fullName>
        <shortName evidence="5">U3 snoRNA-associated protein 11</shortName>
    </recommendedName>
</protein>
<organism evidence="7 8">
    <name type="scientific">Cyanidium caldarium</name>
    <name type="common">Red alga</name>
    <dbReference type="NCBI Taxonomy" id="2771"/>
    <lineage>
        <taxon>Eukaryota</taxon>
        <taxon>Rhodophyta</taxon>
        <taxon>Bangiophyceae</taxon>
        <taxon>Cyanidiales</taxon>
        <taxon>Cyanidiaceae</taxon>
        <taxon>Cyanidium</taxon>
    </lineage>
</organism>
<keyword evidence="4 5" id="KW-0539">Nucleus</keyword>